<dbReference type="GO" id="GO:0009767">
    <property type="term" value="P:photosynthetic electron transport chain"/>
    <property type="evidence" value="ECO:0007669"/>
    <property type="project" value="TreeGrafter"/>
</dbReference>
<comment type="subcellular location">
    <subcellularLocation>
        <location evidence="1">Plastid</location>
        <location evidence="1">Chloroplast thylakoid membrane</location>
        <topology evidence="1">Peripheral membrane protein</topology>
        <orientation evidence="1">Lumenal side</orientation>
    </subcellularLocation>
</comment>
<keyword evidence="3" id="KW-0934">Plastid</keyword>
<keyword evidence="5" id="KW-0793">Thylakoid</keyword>
<sequence length="193" mass="21182">MLPKTMPSPLGPSVSEPSISKSPLPTSIPCLPSNSKQSTLQLKLATRRTAISALTAFLLSSEAKFKEVPAIGGTLLPGFSFNMVAPEQSFEEAMSEVRDNAESLLGIKPLLASESWEEAQKVLRNSSALLKKDIYTIIQNKPGSERPRLRKLYSDLFNGAIRLDYAARDRDKGRARECYGRITKALDEILSSL</sequence>
<evidence type="ECO:0000256" key="7">
    <source>
        <dbReference type="ARBA" id="ARBA00035649"/>
    </source>
</evidence>
<proteinExistence type="inferred from homology"/>
<feature type="compositionally biased region" description="Polar residues" evidence="8">
    <location>
        <begin position="15"/>
        <end position="25"/>
    </location>
</feature>
<dbReference type="SUPFAM" id="SSF101112">
    <property type="entry name" value="Oxygen-evolving enhancer protein 3"/>
    <property type="match status" value="1"/>
</dbReference>
<dbReference type="GO" id="GO:0019898">
    <property type="term" value="C:extrinsic component of membrane"/>
    <property type="evidence" value="ECO:0007669"/>
    <property type="project" value="InterPro"/>
</dbReference>
<evidence type="ECO:0000256" key="2">
    <source>
        <dbReference type="ARBA" id="ARBA00022528"/>
    </source>
</evidence>
<dbReference type="PANTHER" id="PTHR33399:SF6">
    <property type="entry name" value="PSBQ-LIKE PROTEIN 3, CHLOROPLASTIC"/>
    <property type="match status" value="1"/>
</dbReference>
<dbReference type="InterPro" id="IPR054099">
    <property type="entry name" value="PSII_PsbQ_pln"/>
</dbReference>
<keyword evidence="2" id="KW-0150">Chloroplast</keyword>
<dbReference type="GO" id="GO:0009535">
    <property type="term" value="C:chloroplast thylakoid membrane"/>
    <property type="evidence" value="ECO:0007669"/>
    <property type="project" value="UniProtKB-SubCell"/>
</dbReference>
<evidence type="ECO:0000256" key="3">
    <source>
        <dbReference type="ARBA" id="ARBA00022640"/>
    </source>
</evidence>
<keyword evidence="6" id="KW-0472">Membrane</keyword>
<dbReference type="Pfam" id="PF05757">
    <property type="entry name" value="PsbQ"/>
    <property type="match status" value="1"/>
</dbReference>
<dbReference type="InterPro" id="IPR008797">
    <property type="entry name" value="PSII_PsbQ"/>
</dbReference>
<dbReference type="InterPro" id="IPR023222">
    <property type="entry name" value="PsbQ-like_dom_sf"/>
</dbReference>
<dbReference type="EMBL" id="JAXIOK010000010">
    <property type="protein sequence ID" value="KAK4760671.1"/>
    <property type="molecule type" value="Genomic_DNA"/>
</dbReference>
<dbReference type="PANTHER" id="PTHR33399">
    <property type="entry name" value="OXYGEN-EVOLVING ENHANCER PROTEIN 3-1, CHLOROPLASTIC"/>
    <property type="match status" value="1"/>
</dbReference>
<evidence type="ECO:0000256" key="1">
    <source>
        <dbReference type="ARBA" id="ARBA00004622"/>
    </source>
</evidence>
<feature type="region of interest" description="Disordered" evidence="8">
    <location>
        <begin position="1"/>
        <end position="30"/>
    </location>
</feature>
<keyword evidence="10" id="KW-1185">Reference proteome</keyword>
<comment type="similarity">
    <text evidence="7">Belongs to the PsbQ family.</text>
</comment>
<evidence type="ECO:0008006" key="11">
    <source>
        <dbReference type="Google" id="ProtNLM"/>
    </source>
</evidence>
<gene>
    <name evidence="9" type="ORF">SAY87_005564</name>
</gene>
<protein>
    <recommendedName>
        <fullName evidence="11">PsbQ-like protein 3, chloroplastic</fullName>
    </recommendedName>
</protein>
<dbReference type="GO" id="GO:0005509">
    <property type="term" value="F:calcium ion binding"/>
    <property type="evidence" value="ECO:0007669"/>
    <property type="project" value="InterPro"/>
</dbReference>
<reference evidence="9 10" key="1">
    <citation type="journal article" date="2023" name="Hortic Res">
        <title>Pangenome of water caltrop reveals structural variations and asymmetric subgenome divergence after allopolyploidization.</title>
        <authorList>
            <person name="Zhang X."/>
            <person name="Chen Y."/>
            <person name="Wang L."/>
            <person name="Yuan Y."/>
            <person name="Fang M."/>
            <person name="Shi L."/>
            <person name="Lu R."/>
            <person name="Comes H.P."/>
            <person name="Ma Y."/>
            <person name="Chen Y."/>
            <person name="Huang G."/>
            <person name="Zhou Y."/>
            <person name="Zheng Z."/>
            <person name="Qiu Y."/>
        </authorList>
    </citation>
    <scope>NUCLEOTIDE SEQUENCE [LARGE SCALE GENOMIC DNA]</scope>
    <source>
        <tissue evidence="9">Roots</tissue>
    </source>
</reference>
<dbReference type="Gene3D" id="1.20.120.290">
    <property type="entry name" value="Oxygen-evolving enhancer protein 3 (PsbQ), four-helix up-down bundle"/>
    <property type="match status" value="1"/>
</dbReference>
<accession>A0AAN7KAE7</accession>
<dbReference type="Proteomes" id="UP001345219">
    <property type="component" value="Chromosome 5"/>
</dbReference>
<evidence type="ECO:0000256" key="8">
    <source>
        <dbReference type="SAM" id="MobiDB-lite"/>
    </source>
</evidence>
<dbReference type="GO" id="GO:0009654">
    <property type="term" value="C:photosystem II oxygen evolving complex"/>
    <property type="evidence" value="ECO:0007669"/>
    <property type="project" value="InterPro"/>
</dbReference>
<evidence type="ECO:0000313" key="9">
    <source>
        <dbReference type="EMBL" id="KAK4760671.1"/>
    </source>
</evidence>
<organism evidence="9 10">
    <name type="scientific">Trapa incisa</name>
    <dbReference type="NCBI Taxonomy" id="236973"/>
    <lineage>
        <taxon>Eukaryota</taxon>
        <taxon>Viridiplantae</taxon>
        <taxon>Streptophyta</taxon>
        <taxon>Embryophyta</taxon>
        <taxon>Tracheophyta</taxon>
        <taxon>Spermatophyta</taxon>
        <taxon>Magnoliopsida</taxon>
        <taxon>eudicotyledons</taxon>
        <taxon>Gunneridae</taxon>
        <taxon>Pentapetalae</taxon>
        <taxon>rosids</taxon>
        <taxon>malvids</taxon>
        <taxon>Myrtales</taxon>
        <taxon>Lythraceae</taxon>
        <taxon>Trapa</taxon>
    </lineage>
</organism>
<dbReference type="AlphaFoldDB" id="A0AAN7KAE7"/>
<comment type="caution">
    <text evidence="9">The sequence shown here is derived from an EMBL/GenBank/DDBJ whole genome shotgun (WGS) entry which is preliminary data.</text>
</comment>
<name>A0AAN7KAE7_9MYRT</name>
<evidence type="ECO:0000256" key="5">
    <source>
        <dbReference type="ARBA" id="ARBA00023078"/>
    </source>
</evidence>
<keyword evidence="4" id="KW-0809">Transit peptide</keyword>
<evidence type="ECO:0000313" key="10">
    <source>
        <dbReference type="Proteomes" id="UP001345219"/>
    </source>
</evidence>
<evidence type="ECO:0000256" key="4">
    <source>
        <dbReference type="ARBA" id="ARBA00022946"/>
    </source>
</evidence>
<evidence type="ECO:0000256" key="6">
    <source>
        <dbReference type="ARBA" id="ARBA00023136"/>
    </source>
</evidence>